<dbReference type="PANTHER" id="PTHR43065:SF16">
    <property type="entry name" value="SENSORY HISTIDINE KINASE_PHOSPHATASE NTRB"/>
    <property type="match status" value="1"/>
</dbReference>
<comment type="catalytic activity">
    <reaction evidence="1">
        <text>ATP + protein L-histidine = ADP + protein N-phospho-L-histidine.</text>
        <dbReference type="EC" id="2.7.13.3"/>
    </reaction>
</comment>
<evidence type="ECO:0000313" key="10">
    <source>
        <dbReference type="EMBL" id="MEK8026264.1"/>
    </source>
</evidence>
<evidence type="ECO:0000256" key="2">
    <source>
        <dbReference type="ARBA" id="ARBA00012438"/>
    </source>
</evidence>
<dbReference type="SUPFAM" id="SSF47384">
    <property type="entry name" value="Homodimeric domain of signal transducing histidine kinase"/>
    <property type="match status" value="1"/>
</dbReference>
<evidence type="ECO:0000313" key="11">
    <source>
        <dbReference type="Proteomes" id="UP001368500"/>
    </source>
</evidence>
<keyword evidence="6" id="KW-0418">Kinase</keyword>
<dbReference type="CDD" id="cd00082">
    <property type="entry name" value="HisKA"/>
    <property type="match status" value="1"/>
</dbReference>
<dbReference type="EC" id="2.7.13.3" evidence="2"/>
<sequence length="370" mass="41456">MSVRTSTRAAGTDSRQERLRHEALDMLATMVAIVGADGQLLFVNAMFETVAGLSRRTLMRSSFYDWFVDTRALSETVAAVCRNEIATGRFDATMRRAPVAAHETLPVHMIVNQIDHANDRVLVELLEIEQQTRQDREERALGQVQANKELIRNLAHEIKNPLGGIRGAAQLLAMEVSSRELTEYTQVIIHEADRLQALVDRLLAPHRRPHVVGDVNIHEVCERVRSLILAEFPRGLTVQRDYDISIPDFRGDGEQLIQAVLNIAHNAAHALQQQIAEAQACIVMRTRVSRQVTIGKQRYRLALELHIEDNGPGIPEDIRDRIFYPLVSGREGGSGLGLTLAQTFVQQHQGMIECDSQPGRTVFRIVIPLP</sequence>
<dbReference type="Pfam" id="PF02518">
    <property type="entry name" value="HATPase_c"/>
    <property type="match status" value="1"/>
</dbReference>
<dbReference type="InterPro" id="IPR004358">
    <property type="entry name" value="Sig_transdc_His_kin-like_C"/>
</dbReference>
<dbReference type="InterPro" id="IPR005467">
    <property type="entry name" value="His_kinase_dom"/>
</dbReference>
<evidence type="ECO:0000256" key="3">
    <source>
        <dbReference type="ARBA" id="ARBA00022553"/>
    </source>
</evidence>
<name>A0ABU9BAW7_9BURK</name>
<feature type="domain" description="Histidine kinase" evidence="9">
    <location>
        <begin position="153"/>
        <end position="370"/>
    </location>
</feature>
<evidence type="ECO:0000259" key="9">
    <source>
        <dbReference type="PROSITE" id="PS50109"/>
    </source>
</evidence>
<keyword evidence="3" id="KW-0597">Phosphoprotein</keyword>
<keyword evidence="8" id="KW-0902">Two-component regulatory system</keyword>
<dbReference type="Gene3D" id="1.10.287.130">
    <property type="match status" value="1"/>
</dbReference>
<dbReference type="RefSeq" id="WP_341374041.1">
    <property type="nucleotide sequence ID" value="NZ_JBBUTF010000007.1"/>
</dbReference>
<evidence type="ECO:0000256" key="1">
    <source>
        <dbReference type="ARBA" id="ARBA00000085"/>
    </source>
</evidence>
<dbReference type="Gene3D" id="3.30.450.20">
    <property type="entry name" value="PAS domain"/>
    <property type="match status" value="1"/>
</dbReference>
<dbReference type="InterPro" id="IPR036097">
    <property type="entry name" value="HisK_dim/P_sf"/>
</dbReference>
<evidence type="ECO:0000256" key="7">
    <source>
        <dbReference type="ARBA" id="ARBA00022840"/>
    </source>
</evidence>
<dbReference type="InterPro" id="IPR003594">
    <property type="entry name" value="HATPase_dom"/>
</dbReference>
<dbReference type="PROSITE" id="PS50109">
    <property type="entry name" value="HIS_KIN"/>
    <property type="match status" value="1"/>
</dbReference>
<dbReference type="Proteomes" id="UP001368500">
    <property type="component" value="Unassembled WGS sequence"/>
</dbReference>
<dbReference type="PRINTS" id="PR00344">
    <property type="entry name" value="BCTRLSENSOR"/>
</dbReference>
<dbReference type="PANTHER" id="PTHR43065">
    <property type="entry name" value="SENSOR HISTIDINE KINASE"/>
    <property type="match status" value="1"/>
</dbReference>
<gene>
    <name evidence="10" type="primary">glnL</name>
    <name evidence="10" type="ORF">AACH11_09870</name>
</gene>
<dbReference type="SUPFAM" id="SSF55874">
    <property type="entry name" value="ATPase domain of HSP90 chaperone/DNA topoisomerase II/histidine kinase"/>
    <property type="match status" value="1"/>
</dbReference>
<evidence type="ECO:0000256" key="5">
    <source>
        <dbReference type="ARBA" id="ARBA00022741"/>
    </source>
</evidence>
<keyword evidence="11" id="KW-1185">Reference proteome</keyword>
<evidence type="ECO:0000256" key="4">
    <source>
        <dbReference type="ARBA" id="ARBA00022679"/>
    </source>
</evidence>
<dbReference type="InterPro" id="IPR003661">
    <property type="entry name" value="HisK_dim/P_dom"/>
</dbReference>
<reference evidence="10 11" key="1">
    <citation type="submission" date="2024-04" db="EMBL/GenBank/DDBJ databases">
        <title>Novel species of the genus Ideonella isolated from streams.</title>
        <authorList>
            <person name="Lu H."/>
        </authorList>
    </citation>
    <scope>NUCLEOTIDE SEQUENCE [LARGE SCALE GENOMIC DNA]</scope>
    <source>
        <strain evidence="10 11">BYS139W</strain>
    </source>
</reference>
<organism evidence="10 11">
    <name type="scientific">Pseudaquabacterium rugosum</name>
    <dbReference type="NCBI Taxonomy" id="2984194"/>
    <lineage>
        <taxon>Bacteria</taxon>
        <taxon>Pseudomonadati</taxon>
        <taxon>Pseudomonadota</taxon>
        <taxon>Betaproteobacteria</taxon>
        <taxon>Burkholderiales</taxon>
        <taxon>Sphaerotilaceae</taxon>
        <taxon>Pseudaquabacterium</taxon>
    </lineage>
</organism>
<dbReference type="Pfam" id="PF00512">
    <property type="entry name" value="HisKA"/>
    <property type="match status" value="1"/>
</dbReference>
<dbReference type="Gene3D" id="3.30.565.10">
    <property type="entry name" value="Histidine kinase-like ATPase, C-terminal domain"/>
    <property type="match status" value="1"/>
</dbReference>
<dbReference type="InterPro" id="IPR035965">
    <property type="entry name" value="PAS-like_dom_sf"/>
</dbReference>
<dbReference type="SMART" id="SM00387">
    <property type="entry name" value="HATPase_c"/>
    <property type="match status" value="1"/>
</dbReference>
<protein>
    <recommendedName>
        <fullName evidence="2">histidine kinase</fullName>
        <ecNumber evidence="2">2.7.13.3</ecNumber>
    </recommendedName>
</protein>
<evidence type="ECO:0000256" key="6">
    <source>
        <dbReference type="ARBA" id="ARBA00022777"/>
    </source>
</evidence>
<keyword evidence="7" id="KW-0067">ATP-binding</keyword>
<dbReference type="SMART" id="SM00388">
    <property type="entry name" value="HisKA"/>
    <property type="match status" value="1"/>
</dbReference>
<keyword evidence="4" id="KW-0808">Transferase</keyword>
<evidence type="ECO:0000256" key="8">
    <source>
        <dbReference type="ARBA" id="ARBA00023012"/>
    </source>
</evidence>
<dbReference type="NCBIfam" id="NF008293">
    <property type="entry name" value="PRK11073.1"/>
    <property type="match status" value="1"/>
</dbReference>
<dbReference type="InterPro" id="IPR036890">
    <property type="entry name" value="HATPase_C_sf"/>
</dbReference>
<dbReference type="SUPFAM" id="SSF55785">
    <property type="entry name" value="PYP-like sensor domain (PAS domain)"/>
    <property type="match status" value="1"/>
</dbReference>
<dbReference type="EMBL" id="JBBUTF010000007">
    <property type="protein sequence ID" value="MEK8026264.1"/>
    <property type="molecule type" value="Genomic_DNA"/>
</dbReference>
<comment type="caution">
    <text evidence="10">The sequence shown here is derived from an EMBL/GenBank/DDBJ whole genome shotgun (WGS) entry which is preliminary data.</text>
</comment>
<keyword evidence="5" id="KW-0547">Nucleotide-binding</keyword>
<accession>A0ABU9BAW7</accession>
<proteinExistence type="predicted"/>